<feature type="chain" id="PRO_5005477052" evidence="2">
    <location>
        <begin position="22"/>
        <end position="540"/>
    </location>
</feature>
<organism evidence="4 5">
    <name type="scientific">Nitrospira moscoviensis</name>
    <dbReference type="NCBI Taxonomy" id="42253"/>
    <lineage>
        <taxon>Bacteria</taxon>
        <taxon>Pseudomonadati</taxon>
        <taxon>Nitrospirota</taxon>
        <taxon>Nitrospiria</taxon>
        <taxon>Nitrospirales</taxon>
        <taxon>Nitrospiraceae</taxon>
        <taxon>Nitrospira</taxon>
    </lineage>
</organism>
<dbReference type="Pfam" id="PF08450">
    <property type="entry name" value="SGL"/>
    <property type="match status" value="1"/>
</dbReference>
<proteinExistence type="predicted"/>
<dbReference type="OrthoDB" id="241638at2"/>
<dbReference type="Gene3D" id="2.60.120.260">
    <property type="entry name" value="Galactose-binding domain-like"/>
    <property type="match status" value="1"/>
</dbReference>
<dbReference type="SUPFAM" id="SSF49785">
    <property type="entry name" value="Galactose-binding domain-like"/>
    <property type="match status" value="1"/>
</dbReference>
<dbReference type="KEGG" id="nmv:NITMOv2_4020"/>
<feature type="signal peptide" evidence="2">
    <location>
        <begin position="1"/>
        <end position="21"/>
    </location>
</feature>
<dbReference type="EMBL" id="CP011801">
    <property type="protein sequence ID" value="ALA60404.1"/>
    <property type="molecule type" value="Genomic_DNA"/>
</dbReference>
<dbReference type="SUPFAM" id="SSF63829">
    <property type="entry name" value="Calcium-dependent phosphotriesterase"/>
    <property type="match status" value="1"/>
</dbReference>
<dbReference type="Proteomes" id="UP000069205">
    <property type="component" value="Chromosome"/>
</dbReference>
<dbReference type="InterPro" id="IPR011042">
    <property type="entry name" value="6-blade_b-propeller_TolB-like"/>
</dbReference>
<keyword evidence="5" id="KW-1185">Reference proteome</keyword>
<evidence type="ECO:0000256" key="1">
    <source>
        <dbReference type="ARBA" id="ARBA00022801"/>
    </source>
</evidence>
<accession>A0A0K2GHT6</accession>
<dbReference type="AlphaFoldDB" id="A0A0K2GHT6"/>
<dbReference type="PANTHER" id="PTHR47572:SF4">
    <property type="entry name" value="LACTONASE DRP35"/>
    <property type="match status" value="1"/>
</dbReference>
<dbReference type="PATRIC" id="fig|42253.5.peg.3966"/>
<dbReference type="PANTHER" id="PTHR47572">
    <property type="entry name" value="LIPOPROTEIN-RELATED"/>
    <property type="match status" value="1"/>
</dbReference>
<keyword evidence="1 4" id="KW-0378">Hydrolase</keyword>
<evidence type="ECO:0000313" key="5">
    <source>
        <dbReference type="Proteomes" id="UP000069205"/>
    </source>
</evidence>
<dbReference type="RefSeq" id="WP_083448183.1">
    <property type="nucleotide sequence ID" value="NZ_CP011801.1"/>
</dbReference>
<sequence>MGKCKAVCAMLLLLVPQAAVAQVTGDAPGVRPDAIVDLKTDEGVALVKGQWRYRDARVIEVDHHGPGADLAPSGPPNRTQDIDLHAGAADFDDSTWERLTPAQLEERRSTGRLCFNWYRTSVTIPDRIGSFDPAGSTVVFEIAIDDYAEIWVDGKLPLVLGQPGGHVIKGFNTPNRVVLTGHARPGQKIQLAVFGINGPLSHPPGNFIWVRSAVLDFYKTHRVGPTQFVRTEIVQTDPALDHLVAPGTQLEKLAGGFLFTEGPVWVPATAKASGYLLFSDPNANTIYRWSPEGQVSVFRTKSGYSGFDVGEYHQPGSNGLTLDRQGRLTINQHGNRRVIRVEPRGNITVLADRYGGKRLNSPNDLVYRSDGALFFTDPPFGLPQTFNDLRKELPYSGVYCVKDGEVKLVSTDLDAPNGIALSPDEQTLYVNNWNDRRKVILRYDVNPDCTLANGRLFHDMTQAPGNDALDGLKVDQEGHVYSTGPGGLWILSPDGRQLGLIKGPEDPHNMAWGDDDGKALYITAQTGIYRIRMNVAGVRP</sequence>
<name>A0A0K2GHT6_NITMO</name>
<dbReference type="STRING" id="42253.NITMOv2_4020"/>
<evidence type="ECO:0000313" key="4">
    <source>
        <dbReference type="EMBL" id="ALA60404.1"/>
    </source>
</evidence>
<keyword evidence="2" id="KW-0732">Signal</keyword>
<dbReference type="EC" id="3.1.1.17" evidence="4"/>
<reference evidence="4 5" key="1">
    <citation type="journal article" date="2015" name="Proc. Natl. Acad. Sci. U.S.A.">
        <title>Expanded metabolic versatility of ubiquitous nitrite-oxidizing bacteria from the genus Nitrospira.</title>
        <authorList>
            <person name="Koch H."/>
            <person name="Lucker S."/>
            <person name="Albertsen M."/>
            <person name="Kitzinger K."/>
            <person name="Herbold C."/>
            <person name="Spieck E."/>
            <person name="Nielsen P.H."/>
            <person name="Wagner M."/>
            <person name="Daims H."/>
        </authorList>
    </citation>
    <scope>NUCLEOTIDE SEQUENCE [LARGE SCALE GENOMIC DNA]</scope>
    <source>
        <strain evidence="4 5">NSP M-1</strain>
    </source>
</reference>
<dbReference type="InterPro" id="IPR051262">
    <property type="entry name" value="SMP-30/CGR1_Lactonase"/>
</dbReference>
<protein>
    <submittedName>
        <fullName evidence="4">Gluconolactonase</fullName>
        <ecNumber evidence="4">3.1.1.17</ecNumber>
    </submittedName>
</protein>
<evidence type="ECO:0000259" key="3">
    <source>
        <dbReference type="Pfam" id="PF08450"/>
    </source>
</evidence>
<feature type="domain" description="SMP-30/Gluconolactonase/LRE-like region" evidence="3">
    <location>
        <begin position="259"/>
        <end position="524"/>
    </location>
</feature>
<dbReference type="InterPro" id="IPR008979">
    <property type="entry name" value="Galactose-bd-like_sf"/>
</dbReference>
<dbReference type="InterPro" id="IPR013658">
    <property type="entry name" value="SGL"/>
</dbReference>
<evidence type="ECO:0000256" key="2">
    <source>
        <dbReference type="SAM" id="SignalP"/>
    </source>
</evidence>
<gene>
    <name evidence="4" type="ORF">NITMOv2_4020</name>
</gene>
<dbReference type="GO" id="GO:0004341">
    <property type="term" value="F:gluconolactonase activity"/>
    <property type="evidence" value="ECO:0007669"/>
    <property type="project" value="UniProtKB-EC"/>
</dbReference>
<dbReference type="Gene3D" id="2.120.10.30">
    <property type="entry name" value="TolB, C-terminal domain"/>
    <property type="match status" value="1"/>
</dbReference>